<dbReference type="OrthoDB" id="9799601at2"/>
<feature type="domain" description="N-acetyltransferase" evidence="3">
    <location>
        <begin position="3"/>
        <end position="160"/>
    </location>
</feature>
<evidence type="ECO:0000313" key="5">
    <source>
        <dbReference type="Proteomes" id="UP000269265"/>
    </source>
</evidence>
<gene>
    <name evidence="4" type="ORF">EIP75_18205</name>
</gene>
<dbReference type="PROSITE" id="PS51186">
    <property type="entry name" value="GNAT"/>
    <property type="match status" value="1"/>
</dbReference>
<reference evidence="4 5" key="1">
    <citation type="submission" date="2018-12" db="EMBL/GenBank/DDBJ databases">
        <title>The whole draft genome of Aquabacterium sp. SJQ9.</title>
        <authorList>
            <person name="Sun L."/>
            <person name="Gao X."/>
            <person name="Chen W."/>
            <person name="Huang K."/>
        </authorList>
    </citation>
    <scope>NUCLEOTIDE SEQUENCE [LARGE SCALE GENOMIC DNA]</scope>
    <source>
        <strain evidence="4 5">SJQ9</strain>
    </source>
</reference>
<dbReference type="SUPFAM" id="SSF55729">
    <property type="entry name" value="Acyl-CoA N-acyltransferases (Nat)"/>
    <property type="match status" value="1"/>
</dbReference>
<name>A0A3R8S5K2_9BURK</name>
<dbReference type="GO" id="GO:0016747">
    <property type="term" value="F:acyltransferase activity, transferring groups other than amino-acyl groups"/>
    <property type="evidence" value="ECO:0007669"/>
    <property type="project" value="InterPro"/>
</dbReference>
<dbReference type="PANTHER" id="PTHR43420:SF44">
    <property type="entry name" value="ACETYLTRANSFERASE YPEA"/>
    <property type="match status" value="1"/>
</dbReference>
<dbReference type="EMBL" id="RSED01000017">
    <property type="protein sequence ID" value="RRS02892.1"/>
    <property type="molecule type" value="Genomic_DNA"/>
</dbReference>
<keyword evidence="5" id="KW-1185">Reference proteome</keyword>
<dbReference type="RefSeq" id="WP_125244709.1">
    <property type="nucleotide sequence ID" value="NZ_RSED01000017.1"/>
</dbReference>
<comment type="caution">
    <text evidence="4">The sequence shown here is derived from an EMBL/GenBank/DDBJ whole genome shotgun (WGS) entry which is preliminary data.</text>
</comment>
<accession>A0A3R8S5K2</accession>
<dbReference type="Proteomes" id="UP000269265">
    <property type="component" value="Unassembled WGS sequence"/>
</dbReference>
<dbReference type="InterPro" id="IPR000182">
    <property type="entry name" value="GNAT_dom"/>
</dbReference>
<evidence type="ECO:0000256" key="2">
    <source>
        <dbReference type="ARBA" id="ARBA00023315"/>
    </source>
</evidence>
<evidence type="ECO:0000259" key="3">
    <source>
        <dbReference type="PROSITE" id="PS51186"/>
    </source>
</evidence>
<dbReference type="AlphaFoldDB" id="A0A3R8S5K2"/>
<evidence type="ECO:0000313" key="4">
    <source>
        <dbReference type="EMBL" id="RRS02892.1"/>
    </source>
</evidence>
<organism evidence="4 5">
    <name type="scientific">Aquabacterium soli</name>
    <dbReference type="NCBI Taxonomy" id="2493092"/>
    <lineage>
        <taxon>Bacteria</taxon>
        <taxon>Pseudomonadati</taxon>
        <taxon>Pseudomonadota</taxon>
        <taxon>Betaproteobacteria</taxon>
        <taxon>Burkholderiales</taxon>
        <taxon>Aquabacterium</taxon>
    </lineage>
</organism>
<keyword evidence="1 4" id="KW-0808">Transferase</keyword>
<dbReference type="PANTHER" id="PTHR43420">
    <property type="entry name" value="ACETYLTRANSFERASE"/>
    <property type="match status" value="1"/>
</dbReference>
<protein>
    <submittedName>
        <fullName evidence="4">GNAT family N-acetyltransferase</fullName>
    </submittedName>
</protein>
<dbReference type="Gene3D" id="3.40.630.30">
    <property type="match status" value="1"/>
</dbReference>
<dbReference type="Pfam" id="PF00583">
    <property type="entry name" value="Acetyltransf_1"/>
    <property type="match status" value="1"/>
</dbReference>
<proteinExistence type="predicted"/>
<evidence type="ECO:0000256" key="1">
    <source>
        <dbReference type="ARBA" id="ARBA00022679"/>
    </source>
</evidence>
<dbReference type="CDD" id="cd04301">
    <property type="entry name" value="NAT_SF"/>
    <property type="match status" value="1"/>
</dbReference>
<sequence>MWTEIIQADLGHPEHADAVVALLDIYARDEMGGGQALPDHVRRNLVPELRKRPGVHVVLAYVGEEPAGLAICMEGFSTFACEPLLNLHDIVVAPAHRGTGVSKQLLAEVERIARERGCCKITLEVLEGNTVAQTAYRRAGFEGYQLDPRMGRALFWQKKL</sequence>
<dbReference type="InterPro" id="IPR016181">
    <property type="entry name" value="Acyl_CoA_acyltransferase"/>
</dbReference>
<keyword evidence="2" id="KW-0012">Acyltransferase</keyword>
<dbReference type="InterPro" id="IPR050680">
    <property type="entry name" value="YpeA/RimI_acetyltransf"/>
</dbReference>